<feature type="compositionally biased region" description="Acidic residues" evidence="3">
    <location>
        <begin position="221"/>
        <end position="230"/>
    </location>
</feature>
<comment type="caution">
    <text evidence="4">The sequence shown here is derived from an EMBL/GenBank/DDBJ whole genome shotgun (WGS) entry which is preliminary data.</text>
</comment>
<keyword evidence="4" id="KW-0449">Lipoprotein</keyword>
<dbReference type="STRING" id="1547922.ISF6_0305"/>
<accession>A0A0K8NWP4</accession>
<dbReference type="Proteomes" id="UP000037660">
    <property type="component" value="Unassembled WGS sequence"/>
</dbReference>
<comment type="similarity">
    <text evidence="1">Belongs to the MlaA family.</text>
</comment>
<evidence type="ECO:0000256" key="2">
    <source>
        <dbReference type="ARBA" id="ARBA00022729"/>
    </source>
</evidence>
<evidence type="ECO:0000313" key="5">
    <source>
        <dbReference type="Proteomes" id="UP000037660"/>
    </source>
</evidence>
<keyword evidence="2" id="KW-0732">Signal</keyword>
<dbReference type="InterPro" id="IPR007428">
    <property type="entry name" value="MlaA"/>
</dbReference>
<organism evidence="4 5">
    <name type="scientific">Piscinibacter sakaiensis</name>
    <name type="common">Ideonella sakaiensis</name>
    <dbReference type="NCBI Taxonomy" id="1547922"/>
    <lineage>
        <taxon>Bacteria</taxon>
        <taxon>Pseudomonadati</taxon>
        <taxon>Pseudomonadota</taxon>
        <taxon>Betaproteobacteria</taxon>
        <taxon>Burkholderiales</taxon>
        <taxon>Sphaerotilaceae</taxon>
        <taxon>Piscinibacter</taxon>
    </lineage>
</organism>
<dbReference type="PANTHER" id="PTHR30035">
    <property type="entry name" value="LIPOPROTEIN VACJ-RELATED"/>
    <property type="match status" value="1"/>
</dbReference>
<evidence type="ECO:0000256" key="3">
    <source>
        <dbReference type="SAM" id="MobiDB-lite"/>
    </source>
</evidence>
<reference evidence="4 5" key="2">
    <citation type="journal article" date="2016" name="Science">
        <title>A bacterium that degrades and assimilates poly(ethylene terephthalate).</title>
        <authorList>
            <person name="Yoshida S."/>
            <person name="Hiraga K."/>
            <person name="Takehana T."/>
            <person name="Taniguchi I."/>
            <person name="Yamaji H."/>
            <person name="Maeda Y."/>
            <person name="Toyohara K."/>
            <person name="Miyamoto K."/>
            <person name="Kimura Y."/>
            <person name="Oda K."/>
        </authorList>
    </citation>
    <scope>NUCLEOTIDE SEQUENCE [LARGE SCALE GENOMIC DNA]</scope>
    <source>
        <strain evidence="5">NBRC 110686 / TISTR 2288 / 201-F6</strain>
    </source>
</reference>
<reference evidence="5" key="1">
    <citation type="submission" date="2015-07" db="EMBL/GenBank/DDBJ databases">
        <title>Discovery of a poly(ethylene terephthalate assimilation.</title>
        <authorList>
            <person name="Yoshida S."/>
            <person name="Hiraga K."/>
            <person name="Takehana T."/>
            <person name="Taniguchi I."/>
            <person name="Yamaji H."/>
            <person name="Maeda Y."/>
            <person name="Toyohara K."/>
            <person name="Miyamoto K."/>
            <person name="Kimura Y."/>
            <person name="Oda K."/>
        </authorList>
    </citation>
    <scope>NUCLEOTIDE SEQUENCE [LARGE SCALE GENOMIC DNA]</scope>
    <source>
        <strain evidence="5">NBRC 110686 / TISTR 2288 / 201-F6</strain>
    </source>
</reference>
<keyword evidence="5" id="KW-1185">Reference proteome</keyword>
<dbReference type="PRINTS" id="PR01805">
    <property type="entry name" value="VACJLIPOPROT"/>
</dbReference>
<feature type="region of interest" description="Disordered" evidence="3">
    <location>
        <begin position="221"/>
        <end position="265"/>
    </location>
</feature>
<gene>
    <name evidence="4" type="ORF">ISF6_0305</name>
</gene>
<dbReference type="EMBL" id="BBYR01000011">
    <property type="protein sequence ID" value="GAP34822.1"/>
    <property type="molecule type" value="Genomic_DNA"/>
</dbReference>
<dbReference type="Pfam" id="PF04333">
    <property type="entry name" value="MlaA"/>
    <property type="match status" value="1"/>
</dbReference>
<dbReference type="PANTHER" id="PTHR30035:SF3">
    <property type="entry name" value="INTERMEMBRANE PHOSPHOLIPID TRANSPORT SYSTEM LIPOPROTEIN MLAA"/>
    <property type="match status" value="1"/>
</dbReference>
<protein>
    <submittedName>
        <fullName evidence="4">Surface lipoprotein</fullName>
    </submittedName>
</protein>
<evidence type="ECO:0000313" key="4">
    <source>
        <dbReference type="EMBL" id="GAP34822.1"/>
    </source>
</evidence>
<feature type="compositionally biased region" description="Low complexity" evidence="3">
    <location>
        <begin position="252"/>
        <end position="265"/>
    </location>
</feature>
<dbReference type="AlphaFoldDB" id="A0A0K8NWP4"/>
<dbReference type="GO" id="GO:0016020">
    <property type="term" value="C:membrane"/>
    <property type="evidence" value="ECO:0007669"/>
    <property type="project" value="InterPro"/>
</dbReference>
<dbReference type="GO" id="GO:0120010">
    <property type="term" value="P:intermembrane phospholipid transfer"/>
    <property type="evidence" value="ECO:0007669"/>
    <property type="project" value="TreeGrafter"/>
</dbReference>
<proteinExistence type="inferred from homology"/>
<name>A0A0K8NWP4_PISS1</name>
<sequence>MGLLLGLSLAVAGCATTGRSAGQKLDPWENWNRKVFAFNEGLDEKVLKPVATVYSEVVPQLVRQGVANFFNNASDAWSAVNNFLQLKIEAGLVDVMRVGTNTVLGLGGVLDPASEMGMERHGEDFGQTLGYWGFGAGAYVVWPVFGPSTVRDSIALPLDRSVSPAVVIHDGGAVTGITLLQIVNTRANLLGASRVLDDIALDKYTFVRDAYLQRRRSLVFDGEEPDAGGDDGDKGAPAEAPARKGSGPRDAAPPAAKAAASAASR</sequence>
<evidence type="ECO:0000256" key="1">
    <source>
        <dbReference type="ARBA" id="ARBA00010634"/>
    </source>
</evidence>